<comment type="caution">
    <text evidence="2">The sequence shown here is derived from an EMBL/GenBank/DDBJ whole genome shotgun (WGS) entry which is preliminary data.</text>
</comment>
<keyword evidence="3" id="KW-1185">Reference proteome</keyword>
<feature type="compositionally biased region" description="Polar residues" evidence="1">
    <location>
        <begin position="82"/>
        <end position="97"/>
    </location>
</feature>
<sequence>MPTKMATFCREKVVLVTVYVERPRRRLSSNHHHHHHHHHHLYLPVKQEVKQHKHGVAGRGSDRRADLLRYSQHLRESARPAASSTPLLPKPISSNKEQTTKKIIAVRSKPKHARVPTCLGNWKLVIPNFVRSMEGRKKNKNSGSTSKKIKALMKSFEGQKKWGFFSKMFATLRKHR</sequence>
<protein>
    <submittedName>
        <fullName evidence="2">Uncharacterized protein</fullName>
    </submittedName>
</protein>
<feature type="region of interest" description="Disordered" evidence="1">
    <location>
        <begin position="76"/>
        <end position="98"/>
    </location>
</feature>
<dbReference type="AlphaFoldDB" id="A0AAP0WMV5"/>
<name>A0AAP0WMV5_LIQFO</name>
<organism evidence="2 3">
    <name type="scientific">Liquidambar formosana</name>
    <name type="common">Formosan gum</name>
    <dbReference type="NCBI Taxonomy" id="63359"/>
    <lineage>
        <taxon>Eukaryota</taxon>
        <taxon>Viridiplantae</taxon>
        <taxon>Streptophyta</taxon>
        <taxon>Embryophyta</taxon>
        <taxon>Tracheophyta</taxon>
        <taxon>Spermatophyta</taxon>
        <taxon>Magnoliopsida</taxon>
        <taxon>eudicotyledons</taxon>
        <taxon>Gunneridae</taxon>
        <taxon>Pentapetalae</taxon>
        <taxon>Saxifragales</taxon>
        <taxon>Altingiaceae</taxon>
        <taxon>Liquidambar</taxon>
    </lineage>
</organism>
<evidence type="ECO:0000313" key="2">
    <source>
        <dbReference type="EMBL" id="KAK9274432.1"/>
    </source>
</evidence>
<dbReference type="Proteomes" id="UP001415857">
    <property type="component" value="Unassembled WGS sequence"/>
</dbReference>
<accession>A0AAP0WMV5</accession>
<evidence type="ECO:0000256" key="1">
    <source>
        <dbReference type="SAM" id="MobiDB-lite"/>
    </source>
</evidence>
<evidence type="ECO:0000313" key="3">
    <source>
        <dbReference type="Proteomes" id="UP001415857"/>
    </source>
</evidence>
<proteinExistence type="predicted"/>
<dbReference type="EMBL" id="JBBPBK010000011">
    <property type="protein sequence ID" value="KAK9274432.1"/>
    <property type="molecule type" value="Genomic_DNA"/>
</dbReference>
<gene>
    <name evidence="2" type="ORF">L1049_021679</name>
</gene>
<reference evidence="2 3" key="1">
    <citation type="journal article" date="2024" name="Plant J.">
        <title>Genome sequences and population genomics reveal climatic adaptation and genomic divergence between two closely related sweetgum species.</title>
        <authorList>
            <person name="Xu W.Q."/>
            <person name="Ren C.Q."/>
            <person name="Zhang X.Y."/>
            <person name="Comes H.P."/>
            <person name="Liu X.H."/>
            <person name="Li Y.G."/>
            <person name="Kettle C.J."/>
            <person name="Jalonen R."/>
            <person name="Gaisberger H."/>
            <person name="Ma Y.Z."/>
            <person name="Qiu Y.X."/>
        </authorList>
    </citation>
    <scope>NUCLEOTIDE SEQUENCE [LARGE SCALE GENOMIC DNA]</scope>
    <source>
        <strain evidence="2">Hangzhou</strain>
    </source>
</reference>